<evidence type="ECO:0000256" key="2">
    <source>
        <dbReference type="PROSITE-ProRule" id="PRU00703"/>
    </source>
</evidence>
<sequence length="146" mass="15854">MSTDVKVVGPEETVQQAARLMTAEDAGVLPVREGDRLVGMLTDRDLAVRLAAEGKDPTRTRVREMMSPEVRYVYEDEPLDHVADNMAEQRLRRLPVMNRQKRLVGIVSLGDIAGGEHGPEHAGRAVAGVSQPGGQHSQRQPAPANG</sequence>
<dbReference type="Proteomes" id="UP000600101">
    <property type="component" value="Unassembled WGS sequence"/>
</dbReference>
<feature type="domain" description="CBS" evidence="4">
    <location>
        <begin position="66"/>
        <end position="123"/>
    </location>
</feature>
<evidence type="ECO:0000313" key="5">
    <source>
        <dbReference type="EMBL" id="MBC4015631.1"/>
    </source>
</evidence>
<keyword evidence="6" id="KW-1185">Reference proteome</keyword>
<evidence type="ECO:0000313" key="6">
    <source>
        <dbReference type="Proteomes" id="UP000600101"/>
    </source>
</evidence>
<dbReference type="InterPro" id="IPR046342">
    <property type="entry name" value="CBS_dom_sf"/>
</dbReference>
<keyword evidence="1 2" id="KW-0129">CBS domain</keyword>
<feature type="region of interest" description="Disordered" evidence="3">
    <location>
        <begin position="111"/>
        <end position="146"/>
    </location>
</feature>
<proteinExistence type="predicted"/>
<dbReference type="PROSITE" id="PS51371">
    <property type="entry name" value="CBS"/>
    <property type="match status" value="2"/>
</dbReference>
<evidence type="ECO:0000259" key="4">
    <source>
        <dbReference type="PROSITE" id="PS51371"/>
    </source>
</evidence>
<dbReference type="InterPro" id="IPR051257">
    <property type="entry name" value="Diverse_CBS-Domain"/>
</dbReference>
<evidence type="ECO:0000256" key="1">
    <source>
        <dbReference type="ARBA" id="ARBA00023122"/>
    </source>
</evidence>
<dbReference type="PANTHER" id="PTHR43080">
    <property type="entry name" value="CBS DOMAIN-CONTAINING PROTEIN CBSX3, MITOCHONDRIAL"/>
    <property type="match status" value="1"/>
</dbReference>
<dbReference type="Pfam" id="PF00571">
    <property type="entry name" value="CBS"/>
    <property type="match status" value="2"/>
</dbReference>
<dbReference type="SUPFAM" id="SSF54631">
    <property type="entry name" value="CBS-domain pair"/>
    <property type="match status" value="1"/>
</dbReference>
<protein>
    <submittedName>
        <fullName evidence="5">CBS domain-containing protein</fullName>
    </submittedName>
</protein>
<dbReference type="SMART" id="SM00116">
    <property type="entry name" value="CBS"/>
    <property type="match status" value="2"/>
</dbReference>
<feature type="domain" description="CBS" evidence="4">
    <location>
        <begin position="1"/>
        <end position="57"/>
    </location>
</feature>
<accession>A0A9X0QX78</accession>
<gene>
    <name evidence="5" type="ORF">H7965_09845</name>
</gene>
<evidence type="ECO:0000256" key="3">
    <source>
        <dbReference type="SAM" id="MobiDB-lite"/>
    </source>
</evidence>
<dbReference type="AlphaFoldDB" id="A0A9X0QX78"/>
<dbReference type="Gene3D" id="3.10.580.10">
    <property type="entry name" value="CBS-domain"/>
    <property type="match status" value="1"/>
</dbReference>
<comment type="caution">
    <text evidence="5">The sequence shown here is derived from an EMBL/GenBank/DDBJ whole genome shotgun (WGS) entry which is preliminary data.</text>
</comment>
<dbReference type="InterPro" id="IPR000644">
    <property type="entry name" value="CBS_dom"/>
</dbReference>
<name>A0A9X0QX78_9PROT</name>
<reference evidence="5" key="1">
    <citation type="submission" date="2020-08" db="EMBL/GenBank/DDBJ databases">
        <authorList>
            <person name="Hu Y."/>
            <person name="Nguyen S.V."/>
            <person name="Li F."/>
            <person name="Fanning S."/>
        </authorList>
    </citation>
    <scope>NUCLEOTIDE SEQUENCE</scope>
    <source>
        <strain evidence="5">SYSU D8009</strain>
    </source>
</reference>
<dbReference type="CDD" id="cd04622">
    <property type="entry name" value="CBS_pair_HRP1_like"/>
    <property type="match status" value="1"/>
</dbReference>
<dbReference type="PANTHER" id="PTHR43080:SF2">
    <property type="entry name" value="CBS DOMAIN-CONTAINING PROTEIN"/>
    <property type="match status" value="1"/>
</dbReference>
<dbReference type="EMBL" id="JACOMF010000008">
    <property type="protein sequence ID" value="MBC4015631.1"/>
    <property type="molecule type" value="Genomic_DNA"/>
</dbReference>
<organism evidence="5 6">
    <name type="scientific">Siccirubricoccus deserti</name>
    <dbReference type="NCBI Taxonomy" id="2013562"/>
    <lineage>
        <taxon>Bacteria</taxon>
        <taxon>Pseudomonadati</taxon>
        <taxon>Pseudomonadota</taxon>
        <taxon>Alphaproteobacteria</taxon>
        <taxon>Acetobacterales</taxon>
        <taxon>Roseomonadaceae</taxon>
        <taxon>Siccirubricoccus</taxon>
    </lineage>
</organism>